<sequence length="494" mass="53876">MRPGSVAVHYAVVFETEVESTGTGPSGTVGESGTEIALKNMILKALREDTSLPLNIHFLSLEATTQDHSKDLQTDKPTHLPVIISKQAAAAISEEITESITYSEEKADHNGTQGRDKEAMERTFPAQETCKDLPTVTTLVTITKPSPPKPSLGPKLKEAVQQKLFNQPEGCKRNISSASTSNKTEVDQALEIASMTSSLNLNSSKALLLFLQSSLNGFKELHILTFRNGSVVVNNKMKLPVVDNITKAVHCTLDDFSNAASERLDSEMDNQSAHHGDPCKYMDCNEFSHCVVNTLTTEAGCQCDPGYSTVDGLPCQSICNLQPNYCLNGGLCESIPGNGISCRCPAGKFWYYEGERCSELVSVPVDPFIFVLYLMGSLIVVCAVIGLLVLINRKCIRTRKAVTLVHSDSSLCMEGIMRVNPVFENDDGVLTHVSSISYPTITDSGSPQSSDQGSFYSLDNMPLSTELPRQLYTTRSEKLDSEILGFHHCIPHVE</sequence>
<evidence type="ECO:0000313" key="5">
    <source>
        <dbReference type="Proteomes" id="UP000727407"/>
    </source>
</evidence>
<dbReference type="InterPro" id="IPR000742">
    <property type="entry name" value="EGF"/>
</dbReference>
<feature type="transmembrane region" description="Helical" evidence="2">
    <location>
        <begin position="368"/>
        <end position="391"/>
    </location>
</feature>
<dbReference type="EMBL" id="QNUK01000073">
    <property type="protein sequence ID" value="KAF5903405.1"/>
    <property type="molecule type" value="Genomic_DNA"/>
</dbReference>
<keyword evidence="2" id="KW-0472">Membrane</keyword>
<dbReference type="PROSITE" id="PS50026">
    <property type="entry name" value="EGF_3"/>
    <property type="match status" value="1"/>
</dbReference>
<dbReference type="Gene3D" id="2.10.25.10">
    <property type="entry name" value="Laminin"/>
    <property type="match status" value="1"/>
</dbReference>
<dbReference type="AlphaFoldDB" id="A0A8J4XF01"/>
<protein>
    <submittedName>
        <fullName evidence="4">Interphotoreceptor matrix proteoglycan 1-like isoform X2</fullName>
    </submittedName>
</protein>
<keyword evidence="2" id="KW-0812">Transmembrane</keyword>
<keyword evidence="2" id="KW-1133">Transmembrane helix</keyword>
<keyword evidence="1" id="KW-0245">EGF-like domain</keyword>
<organism evidence="4 5">
    <name type="scientific">Clarias magur</name>
    <name type="common">Asian catfish</name>
    <name type="synonym">Macropteronotus magur</name>
    <dbReference type="NCBI Taxonomy" id="1594786"/>
    <lineage>
        <taxon>Eukaryota</taxon>
        <taxon>Metazoa</taxon>
        <taxon>Chordata</taxon>
        <taxon>Craniata</taxon>
        <taxon>Vertebrata</taxon>
        <taxon>Euteleostomi</taxon>
        <taxon>Actinopterygii</taxon>
        <taxon>Neopterygii</taxon>
        <taxon>Teleostei</taxon>
        <taxon>Ostariophysi</taxon>
        <taxon>Siluriformes</taxon>
        <taxon>Clariidae</taxon>
        <taxon>Clarias</taxon>
    </lineage>
</organism>
<evidence type="ECO:0000259" key="3">
    <source>
        <dbReference type="PROSITE" id="PS50026"/>
    </source>
</evidence>
<feature type="non-terminal residue" evidence="4">
    <location>
        <position position="494"/>
    </location>
</feature>
<dbReference type="Proteomes" id="UP000727407">
    <property type="component" value="Unassembled WGS sequence"/>
</dbReference>
<name>A0A8J4XF01_CLAMG</name>
<dbReference type="GO" id="GO:0007601">
    <property type="term" value="P:visual perception"/>
    <property type="evidence" value="ECO:0007669"/>
    <property type="project" value="InterPro"/>
</dbReference>
<feature type="domain" description="EGF-like" evidence="3">
    <location>
        <begin position="316"/>
        <end position="358"/>
    </location>
</feature>
<keyword evidence="5" id="KW-1185">Reference proteome</keyword>
<dbReference type="InterPro" id="IPR039861">
    <property type="entry name" value="IMPG"/>
</dbReference>
<comment type="caution">
    <text evidence="1">Lacks conserved residue(s) required for the propagation of feature annotation.</text>
</comment>
<reference evidence="4" key="1">
    <citation type="submission" date="2020-07" db="EMBL/GenBank/DDBJ databases">
        <title>Clarias magur genome sequencing, assembly and annotation.</title>
        <authorList>
            <person name="Kushwaha B."/>
            <person name="Kumar R."/>
            <person name="Das P."/>
            <person name="Joshi C.G."/>
            <person name="Kumar D."/>
            <person name="Nagpure N.S."/>
            <person name="Pandey M."/>
            <person name="Agarwal S."/>
            <person name="Srivastava S."/>
            <person name="Singh M."/>
            <person name="Sahoo L."/>
            <person name="Jayasankar P."/>
            <person name="Meher P.K."/>
            <person name="Koringa P.G."/>
            <person name="Iquebal M.A."/>
            <person name="Das S.P."/>
            <person name="Bit A."/>
            <person name="Patnaik S."/>
            <person name="Patel N."/>
            <person name="Shah T.M."/>
            <person name="Hinsu A."/>
            <person name="Jena J.K."/>
        </authorList>
    </citation>
    <scope>NUCLEOTIDE SEQUENCE</scope>
    <source>
        <strain evidence="4">CIFAMagur01</strain>
        <tissue evidence="4">Testis</tissue>
    </source>
</reference>
<gene>
    <name evidence="4" type="ORF">DAT39_006881</name>
</gene>
<accession>A0A8J4XF01</accession>
<dbReference type="OrthoDB" id="8960773at2759"/>
<evidence type="ECO:0000256" key="2">
    <source>
        <dbReference type="SAM" id="Phobius"/>
    </source>
</evidence>
<proteinExistence type="predicted"/>
<dbReference type="PANTHER" id="PTHR12199">
    <property type="entry name" value="INTERPHOTORECEPTOR MATRIX PROTEOGLYCAN"/>
    <property type="match status" value="1"/>
</dbReference>
<evidence type="ECO:0000256" key="1">
    <source>
        <dbReference type="PROSITE-ProRule" id="PRU00076"/>
    </source>
</evidence>
<comment type="caution">
    <text evidence="4">The sequence shown here is derived from an EMBL/GenBank/DDBJ whole genome shotgun (WGS) entry which is preliminary data.</text>
</comment>
<dbReference type="PANTHER" id="PTHR12199:SF3">
    <property type="entry name" value="INTERPHOTORECEPTOR MATRIX PROTEOGLYCAN 1"/>
    <property type="match status" value="1"/>
</dbReference>
<evidence type="ECO:0000313" key="4">
    <source>
        <dbReference type="EMBL" id="KAF5903405.1"/>
    </source>
</evidence>
<dbReference type="Pfam" id="PF00008">
    <property type="entry name" value="EGF"/>
    <property type="match status" value="1"/>
</dbReference>